<feature type="transmembrane region" description="Helical" evidence="6">
    <location>
        <begin position="91"/>
        <end position="109"/>
    </location>
</feature>
<dbReference type="OrthoDB" id="5441967at2"/>
<feature type="domain" description="Major facilitator superfamily (MFS) profile" evidence="7">
    <location>
        <begin position="25"/>
        <end position="430"/>
    </location>
</feature>
<evidence type="ECO:0000313" key="9">
    <source>
        <dbReference type="Proteomes" id="UP000270342"/>
    </source>
</evidence>
<feature type="transmembrane region" description="Helical" evidence="6">
    <location>
        <begin position="184"/>
        <end position="204"/>
    </location>
</feature>
<keyword evidence="5 6" id="KW-0472">Membrane</keyword>
<dbReference type="RefSeq" id="WP_121085162.1">
    <property type="nucleotide sequence ID" value="NZ_RBZU01000002.1"/>
</dbReference>
<dbReference type="InterPro" id="IPR020846">
    <property type="entry name" value="MFS_dom"/>
</dbReference>
<name>A0A494Y536_9BURK</name>
<gene>
    <name evidence="8" type="ORF">D7S86_07775</name>
</gene>
<keyword evidence="3 6" id="KW-0812">Transmembrane</keyword>
<feature type="transmembrane region" description="Helical" evidence="6">
    <location>
        <begin position="282"/>
        <end position="303"/>
    </location>
</feature>
<evidence type="ECO:0000256" key="2">
    <source>
        <dbReference type="ARBA" id="ARBA00022448"/>
    </source>
</evidence>
<evidence type="ECO:0000256" key="3">
    <source>
        <dbReference type="ARBA" id="ARBA00022692"/>
    </source>
</evidence>
<protein>
    <submittedName>
        <fullName evidence="8">MFS transporter</fullName>
    </submittedName>
</protein>
<comment type="subcellular location">
    <subcellularLocation>
        <location evidence="1">Membrane</location>
        <topology evidence="1">Multi-pass membrane protein</topology>
    </subcellularLocation>
</comment>
<keyword evidence="2" id="KW-0813">Transport</keyword>
<dbReference type="AlphaFoldDB" id="A0A494Y536"/>
<keyword evidence="9" id="KW-1185">Reference proteome</keyword>
<dbReference type="InterPro" id="IPR011701">
    <property type="entry name" value="MFS"/>
</dbReference>
<evidence type="ECO:0000256" key="5">
    <source>
        <dbReference type="ARBA" id="ARBA00023136"/>
    </source>
</evidence>
<dbReference type="Proteomes" id="UP000270342">
    <property type="component" value="Unassembled WGS sequence"/>
</dbReference>
<feature type="transmembrane region" description="Helical" evidence="6">
    <location>
        <begin position="59"/>
        <end position="79"/>
    </location>
</feature>
<comment type="caution">
    <text evidence="8">The sequence shown here is derived from an EMBL/GenBank/DDBJ whole genome shotgun (WGS) entry which is preliminary data.</text>
</comment>
<dbReference type="EMBL" id="RBZU01000002">
    <property type="protein sequence ID" value="RKP57816.1"/>
    <property type="molecule type" value="Genomic_DNA"/>
</dbReference>
<dbReference type="Gene3D" id="1.20.1250.20">
    <property type="entry name" value="MFS general substrate transporter like domains"/>
    <property type="match status" value="2"/>
</dbReference>
<feature type="transmembrane region" description="Helical" evidence="6">
    <location>
        <begin position="366"/>
        <end position="394"/>
    </location>
</feature>
<accession>A0A494Y536</accession>
<feature type="transmembrane region" description="Helical" evidence="6">
    <location>
        <begin position="149"/>
        <end position="172"/>
    </location>
</feature>
<feature type="transmembrane region" description="Helical" evidence="6">
    <location>
        <begin position="249"/>
        <end position="270"/>
    </location>
</feature>
<feature type="transmembrane region" description="Helical" evidence="6">
    <location>
        <begin position="340"/>
        <end position="359"/>
    </location>
</feature>
<dbReference type="GO" id="GO:0005886">
    <property type="term" value="C:plasma membrane"/>
    <property type="evidence" value="ECO:0007669"/>
    <property type="project" value="TreeGrafter"/>
</dbReference>
<dbReference type="PROSITE" id="PS50850">
    <property type="entry name" value="MFS"/>
    <property type="match status" value="1"/>
</dbReference>
<evidence type="ECO:0000256" key="6">
    <source>
        <dbReference type="SAM" id="Phobius"/>
    </source>
</evidence>
<feature type="transmembrane region" description="Helical" evidence="6">
    <location>
        <begin position="406"/>
        <end position="428"/>
    </location>
</feature>
<organism evidence="8 9">
    <name type="scientific">Pararobbsia silviterrae</name>
    <dbReference type="NCBI Taxonomy" id="1792498"/>
    <lineage>
        <taxon>Bacteria</taxon>
        <taxon>Pseudomonadati</taxon>
        <taxon>Pseudomonadota</taxon>
        <taxon>Betaproteobacteria</taxon>
        <taxon>Burkholderiales</taxon>
        <taxon>Burkholderiaceae</taxon>
        <taxon>Pararobbsia</taxon>
    </lineage>
</organism>
<reference evidence="8 9" key="1">
    <citation type="submission" date="2018-10" db="EMBL/GenBank/DDBJ databases">
        <title>Robbsia sp. DHC34, isolated from soil.</title>
        <authorList>
            <person name="Gao Z.-H."/>
            <person name="Qiu L.-H."/>
        </authorList>
    </citation>
    <scope>NUCLEOTIDE SEQUENCE [LARGE SCALE GENOMIC DNA]</scope>
    <source>
        <strain evidence="8 9">DHC34</strain>
    </source>
</reference>
<sequence length="433" mass="46356">MTTAPARGADATMENAAYAKITLRLIPLLFICYVAAYLDRVNVGFAKLQMLSDLQFSETVYGLGAGIFFIGYAVCEVPSNIMLHKVGARVWLSRIMLTWGVLAGAMIFVKTPTTFYILRLLLGIAEAGFLPGVVHYLTYWYPSAKRGRVAAIFFTAIPASGLIGGPLSGWIMQSLSGAHGFAGWQWMFLVEAVPSIVLAFVLFFKLPNRIADASWLDAEEKHLLQKAIDEDEAQKQHVPIARIFTDKRVLILIAVCYCLALGNYGISFWLPSIIKATGVKSILETGLLSAIPSAAAIVGMVLLGRSADRTRQRKWHLGAAMAIGGLGMWLSVVFSSNTALALTALSIASIGAFAGNALFWSLPTAFLAGAGAAAAVAFINCTTSTAGFLSPYLIGWVKDATGSTDAAMLILAGFYALGLLILAVFVPARLVNR</sequence>
<evidence type="ECO:0000256" key="4">
    <source>
        <dbReference type="ARBA" id="ARBA00022989"/>
    </source>
</evidence>
<dbReference type="GO" id="GO:0022857">
    <property type="term" value="F:transmembrane transporter activity"/>
    <property type="evidence" value="ECO:0007669"/>
    <property type="project" value="InterPro"/>
</dbReference>
<evidence type="ECO:0000313" key="8">
    <source>
        <dbReference type="EMBL" id="RKP57816.1"/>
    </source>
</evidence>
<keyword evidence="4 6" id="KW-1133">Transmembrane helix</keyword>
<feature type="transmembrane region" description="Helical" evidence="6">
    <location>
        <begin position="115"/>
        <end position="137"/>
    </location>
</feature>
<proteinExistence type="predicted"/>
<dbReference type="PANTHER" id="PTHR43791">
    <property type="entry name" value="PERMEASE-RELATED"/>
    <property type="match status" value="1"/>
</dbReference>
<dbReference type="CDD" id="cd17319">
    <property type="entry name" value="MFS_ExuT_GudP_like"/>
    <property type="match status" value="1"/>
</dbReference>
<feature type="transmembrane region" description="Helical" evidence="6">
    <location>
        <begin position="21"/>
        <end position="39"/>
    </location>
</feature>
<feature type="transmembrane region" description="Helical" evidence="6">
    <location>
        <begin position="315"/>
        <end position="334"/>
    </location>
</feature>
<evidence type="ECO:0000259" key="7">
    <source>
        <dbReference type="PROSITE" id="PS50850"/>
    </source>
</evidence>
<dbReference type="FunFam" id="1.20.1250.20:FF:000018">
    <property type="entry name" value="MFS transporter permease"/>
    <property type="match status" value="1"/>
</dbReference>
<dbReference type="SUPFAM" id="SSF103473">
    <property type="entry name" value="MFS general substrate transporter"/>
    <property type="match status" value="1"/>
</dbReference>
<dbReference type="InterPro" id="IPR036259">
    <property type="entry name" value="MFS_trans_sf"/>
</dbReference>
<dbReference type="Pfam" id="PF07690">
    <property type="entry name" value="MFS_1"/>
    <property type="match status" value="1"/>
</dbReference>
<dbReference type="PANTHER" id="PTHR43791:SF36">
    <property type="entry name" value="TRANSPORTER, PUTATIVE (AFU_ORTHOLOGUE AFUA_6G08340)-RELATED"/>
    <property type="match status" value="1"/>
</dbReference>
<evidence type="ECO:0000256" key="1">
    <source>
        <dbReference type="ARBA" id="ARBA00004141"/>
    </source>
</evidence>